<keyword evidence="4" id="KW-1133">Transmembrane helix</keyword>
<evidence type="ECO:0000256" key="3">
    <source>
        <dbReference type="SAM" id="MobiDB-lite"/>
    </source>
</evidence>
<protein>
    <recommendedName>
        <fullName evidence="5">Putative zinc-finger domain-containing protein</fullName>
    </recommendedName>
</protein>
<feature type="domain" description="Putative zinc-finger" evidence="5">
    <location>
        <begin position="16"/>
        <end position="44"/>
    </location>
</feature>
<evidence type="ECO:0000256" key="4">
    <source>
        <dbReference type="SAM" id="Phobius"/>
    </source>
</evidence>
<accession>A0A7K0CUI6</accession>
<dbReference type="Proteomes" id="UP000466345">
    <property type="component" value="Unassembled WGS sequence"/>
</dbReference>
<comment type="caution">
    <text evidence="6">The sequence shown here is derived from an EMBL/GenBank/DDBJ whole genome shotgun (WGS) entry which is preliminary data.</text>
</comment>
<evidence type="ECO:0000259" key="5">
    <source>
        <dbReference type="Pfam" id="PF13490"/>
    </source>
</evidence>
<feature type="transmembrane region" description="Helical" evidence="4">
    <location>
        <begin position="123"/>
        <end position="143"/>
    </location>
</feature>
<keyword evidence="7" id="KW-1185">Reference proteome</keyword>
<evidence type="ECO:0000256" key="2">
    <source>
        <dbReference type="ARBA" id="ARBA00023163"/>
    </source>
</evidence>
<proteinExistence type="predicted"/>
<evidence type="ECO:0000256" key="1">
    <source>
        <dbReference type="ARBA" id="ARBA00023015"/>
    </source>
</evidence>
<sequence>MSVEGGPSPAEQHLGDRLAALVDGELSHDHRDRVLAHLVTCCRCKAEADAQRQLKSALSVAPPPPSDGLLARLQGLPGLDDELLDRGPFGGGGGFPVAEPPASGTGFRIHEIPRGSGGRGRRLAFAAVGGAAFAAFALGGAVIGSPSPSPVGDPGPSAGEERYVAPASARLGSASQLMYPSTATFRPTGVLAPDPSPGPRRTALN</sequence>
<dbReference type="AlphaFoldDB" id="A0A7K0CUI6"/>
<dbReference type="Gene3D" id="1.10.10.1320">
    <property type="entry name" value="Anti-sigma factor, zinc-finger domain"/>
    <property type="match status" value="1"/>
</dbReference>
<evidence type="ECO:0000313" key="7">
    <source>
        <dbReference type="Proteomes" id="UP000466345"/>
    </source>
</evidence>
<dbReference type="EMBL" id="WEGJ01000064">
    <property type="protein sequence ID" value="MQY16642.1"/>
    <property type="molecule type" value="Genomic_DNA"/>
</dbReference>
<keyword evidence="4" id="KW-0812">Transmembrane</keyword>
<feature type="region of interest" description="Disordered" evidence="3">
    <location>
        <begin position="185"/>
        <end position="205"/>
    </location>
</feature>
<dbReference type="RefSeq" id="WP_194293115.1">
    <property type="nucleotide sequence ID" value="NZ_WEGJ01000064.1"/>
</dbReference>
<name>A0A7K0CUI6_9ACTN</name>
<gene>
    <name evidence="6" type="ORF">SRB5_68440</name>
</gene>
<organism evidence="6 7">
    <name type="scientific">Streptomyces smaragdinus</name>
    <dbReference type="NCBI Taxonomy" id="2585196"/>
    <lineage>
        <taxon>Bacteria</taxon>
        <taxon>Bacillati</taxon>
        <taxon>Actinomycetota</taxon>
        <taxon>Actinomycetes</taxon>
        <taxon>Kitasatosporales</taxon>
        <taxon>Streptomycetaceae</taxon>
        <taxon>Streptomyces</taxon>
    </lineage>
</organism>
<dbReference type="InterPro" id="IPR041916">
    <property type="entry name" value="Anti_sigma_zinc_sf"/>
</dbReference>
<keyword evidence="1" id="KW-0805">Transcription regulation</keyword>
<reference evidence="6 7" key="1">
    <citation type="submission" date="2019-10" db="EMBL/GenBank/DDBJ databases">
        <title>Streptomyces smaragdinus sp. nov. and Streptomyces fabii sp. nov., isolated from the gut of fungus growing-termite Macrotermes natalensis.</title>
        <authorList>
            <person name="Schwitalla J."/>
            <person name="Benndorf R."/>
            <person name="Martin K."/>
            <person name="De Beer W."/>
            <person name="Kaster A.-K."/>
            <person name="Vollmers J."/>
            <person name="Poulsen M."/>
            <person name="Beemelmanns C."/>
        </authorList>
    </citation>
    <scope>NUCLEOTIDE SEQUENCE [LARGE SCALE GENOMIC DNA]</scope>
    <source>
        <strain evidence="6 7">RB5</strain>
    </source>
</reference>
<dbReference type="InterPro" id="IPR027383">
    <property type="entry name" value="Znf_put"/>
</dbReference>
<evidence type="ECO:0000313" key="6">
    <source>
        <dbReference type="EMBL" id="MQY16642.1"/>
    </source>
</evidence>
<keyword evidence="2" id="KW-0804">Transcription</keyword>
<dbReference type="Pfam" id="PF13490">
    <property type="entry name" value="zf-HC2"/>
    <property type="match status" value="1"/>
</dbReference>
<keyword evidence="4" id="KW-0472">Membrane</keyword>